<proteinExistence type="predicted"/>
<organism evidence="1 2">
    <name type="scientific">Liparis tanakae</name>
    <name type="common">Tanaka's snailfish</name>
    <dbReference type="NCBI Taxonomy" id="230148"/>
    <lineage>
        <taxon>Eukaryota</taxon>
        <taxon>Metazoa</taxon>
        <taxon>Chordata</taxon>
        <taxon>Craniata</taxon>
        <taxon>Vertebrata</taxon>
        <taxon>Euteleostomi</taxon>
        <taxon>Actinopterygii</taxon>
        <taxon>Neopterygii</taxon>
        <taxon>Teleostei</taxon>
        <taxon>Neoteleostei</taxon>
        <taxon>Acanthomorphata</taxon>
        <taxon>Eupercaria</taxon>
        <taxon>Perciformes</taxon>
        <taxon>Cottioidei</taxon>
        <taxon>Cottales</taxon>
        <taxon>Liparidae</taxon>
        <taxon>Liparis</taxon>
    </lineage>
</organism>
<accession>A0A4Z2E7C5</accession>
<name>A0A4Z2E7C5_9TELE</name>
<reference evidence="1 2" key="1">
    <citation type="submission" date="2019-03" db="EMBL/GenBank/DDBJ databases">
        <title>First draft genome of Liparis tanakae, snailfish: a comprehensive survey of snailfish specific genes.</title>
        <authorList>
            <person name="Kim W."/>
            <person name="Song I."/>
            <person name="Jeong J.-H."/>
            <person name="Kim D."/>
            <person name="Kim S."/>
            <person name="Ryu S."/>
            <person name="Song J.Y."/>
            <person name="Lee S.K."/>
        </authorList>
    </citation>
    <scope>NUCLEOTIDE SEQUENCE [LARGE SCALE GENOMIC DNA]</scope>
    <source>
        <tissue evidence="1">Muscle</tissue>
    </source>
</reference>
<evidence type="ECO:0000313" key="1">
    <source>
        <dbReference type="EMBL" id="TNN24836.1"/>
    </source>
</evidence>
<protein>
    <submittedName>
        <fullName evidence="1">Uncharacterized protein</fullName>
    </submittedName>
</protein>
<dbReference type="AlphaFoldDB" id="A0A4Z2E7C5"/>
<comment type="caution">
    <text evidence="1">The sequence shown here is derived from an EMBL/GenBank/DDBJ whole genome shotgun (WGS) entry which is preliminary data.</text>
</comment>
<gene>
    <name evidence="1" type="ORF">EYF80_065037</name>
</gene>
<evidence type="ECO:0000313" key="2">
    <source>
        <dbReference type="Proteomes" id="UP000314294"/>
    </source>
</evidence>
<dbReference type="EMBL" id="SRLO01014150">
    <property type="protein sequence ID" value="TNN24836.1"/>
    <property type="molecule type" value="Genomic_DNA"/>
</dbReference>
<dbReference type="Proteomes" id="UP000314294">
    <property type="component" value="Unassembled WGS sequence"/>
</dbReference>
<sequence>MKPRDTLIQREQRPCSRTRVGIHADSPDACMKDGATLWASGVEIPIASSAQLVPTASVPSLATRGLQAKY</sequence>
<keyword evidence="2" id="KW-1185">Reference proteome</keyword>